<dbReference type="InterPro" id="IPR009060">
    <property type="entry name" value="UBA-like_sf"/>
</dbReference>
<sequence length="117" mass="13304">MSSQDESVREFIAITDVDAERARFFLESAGWDLQVRAAPRPPDPRPPRREVTPKAGRLHTNYGDEQLASWLTLAAFCRRFCASHPFTQWGIHPFTTHCSHTHSPSHAHPAVVMNTER</sequence>
<evidence type="ECO:0000313" key="3">
    <source>
        <dbReference type="Proteomes" id="UP001148018"/>
    </source>
</evidence>
<dbReference type="Pfam" id="PF14555">
    <property type="entry name" value="UBA_4"/>
    <property type="match status" value="1"/>
</dbReference>
<dbReference type="CDD" id="cd14348">
    <property type="entry name" value="UBA_p47"/>
    <property type="match status" value="1"/>
</dbReference>
<dbReference type="AlphaFoldDB" id="A0A9Q0DDI9"/>
<organism evidence="2 3">
    <name type="scientific">Muraenolepis orangiensis</name>
    <name type="common">Patagonian moray cod</name>
    <dbReference type="NCBI Taxonomy" id="630683"/>
    <lineage>
        <taxon>Eukaryota</taxon>
        <taxon>Metazoa</taxon>
        <taxon>Chordata</taxon>
        <taxon>Craniata</taxon>
        <taxon>Vertebrata</taxon>
        <taxon>Euteleostomi</taxon>
        <taxon>Actinopterygii</taxon>
        <taxon>Neopterygii</taxon>
        <taxon>Teleostei</taxon>
        <taxon>Neoteleostei</taxon>
        <taxon>Acanthomorphata</taxon>
        <taxon>Zeiogadaria</taxon>
        <taxon>Gadariae</taxon>
        <taxon>Gadiformes</taxon>
        <taxon>Muraenolepidoidei</taxon>
        <taxon>Muraenolepididae</taxon>
        <taxon>Muraenolepis</taxon>
    </lineage>
</organism>
<gene>
    <name evidence="2" type="ORF">NHX12_012712</name>
</gene>
<dbReference type="Proteomes" id="UP001148018">
    <property type="component" value="Unassembled WGS sequence"/>
</dbReference>
<dbReference type="EMBL" id="JANIIK010000117">
    <property type="protein sequence ID" value="KAJ3586312.1"/>
    <property type="molecule type" value="Genomic_DNA"/>
</dbReference>
<protein>
    <submittedName>
        <fullName evidence="2">Uncharacterized protein</fullName>
    </submittedName>
</protein>
<feature type="region of interest" description="Disordered" evidence="1">
    <location>
        <begin position="35"/>
        <end position="58"/>
    </location>
</feature>
<feature type="compositionally biased region" description="Basic and acidic residues" evidence="1">
    <location>
        <begin position="42"/>
        <end position="52"/>
    </location>
</feature>
<reference evidence="2" key="1">
    <citation type="submission" date="2022-07" db="EMBL/GenBank/DDBJ databases">
        <title>Chromosome-level genome of Muraenolepis orangiensis.</title>
        <authorList>
            <person name="Kim J."/>
        </authorList>
    </citation>
    <scope>NUCLEOTIDE SEQUENCE</scope>
    <source>
        <strain evidence="2">KU_S4_2022</strain>
        <tissue evidence="2">Muscle</tissue>
    </source>
</reference>
<evidence type="ECO:0000256" key="1">
    <source>
        <dbReference type="SAM" id="MobiDB-lite"/>
    </source>
</evidence>
<name>A0A9Q0DDI9_9TELE</name>
<dbReference type="OrthoDB" id="1026733at2759"/>
<evidence type="ECO:0000313" key="2">
    <source>
        <dbReference type="EMBL" id="KAJ3586312.1"/>
    </source>
</evidence>
<keyword evidence="3" id="KW-1185">Reference proteome</keyword>
<dbReference type="Gene3D" id="1.10.8.10">
    <property type="entry name" value="DNA helicase RuvA subunit, C-terminal domain"/>
    <property type="match status" value="1"/>
</dbReference>
<dbReference type="SUPFAM" id="SSF46934">
    <property type="entry name" value="UBA-like"/>
    <property type="match status" value="1"/>
</dbReference>
<comment type="caution">
    <text evidence="2">The sequence shown here is derived from an EMBL/GenBank/DDBJ whole genome shotgun (WGS) entry which is preliminary data.</text>
</comment>
<proteinExistence type="predicted"/>
<accession>A0A9Q0DDI9</accession>